<dbReference type="Pfam" id="PF00569">
    <property type="entry name" value="ZZ"/>
    <property type="match status" value="3"/>
</dbReference>
<dbReference type="AlphaFoldDB" id="A0A1D2MIB4"/>
<evidence type="ECO:0000313" key="15">
    <source>
        <dbReference type="Proteomes" id="UP000094527"/>
    </source>
</evidence>
<dbReference type="EC" id="2.3.2.27" evidence="4"/>
<dbReference type="InterPro" id="IPR000433">
    <property type="entry name" value="Znf_ZZ"/>
</dbReference>
<keyword evidence="15" id="KW-1185">Reference proteome</keyword>
<evidence type="ECO:0000313" key="14">
    <source>
        <dbReference type="EMBL" id="ODM92661.1"/>
    </source>
</evidence>
<reference evidence="14 15" key="1">
    <citation type="journal article" date="2016" name="Genome Biol. Evol.">
        <title>Gene Family Evolution Reflects Adaptation to Soil Environmental Stressors in the Genome of the Collembolan Orchesella cincta.</title>
        <authorList>
            <person name="Faddeeva-Vakhrusheva A."/>
            <person name="Derks M.F."/>
            <person name="Anvar S.Y."/>
            <person name="Agamennone V."/>
            <person name="Suring W."/>
            <person name="Smit S."/>
            <person name="van Straalen N.M."/>
            <person name="Roelofs D."/>
        </authorList>
    </citation>
    <scope>NUCLEOTIDE SEQUENCE [LARGE SCALE GENOMIC DNA]</scope>
    <source>
        <tissue evidence="14">Mixed pool</tissue>
    </source>
</reference>
<keyword evidence="5" id="KW-0808">Transferase</keyword>
<dbReference type="InterPro" id="IPR052260">
    <property type="entry name" value="Autophagy_Rcpt_SigReg"/>
</dbReference>
<evidence type="ECO:0000259" key="11">
    <source>
        <dbReference type="PROSITE" id="PS50089"/>
    </source>
</evidence>
<dbReference type="PANTHER" id="PTHR15090:SF8">
    <property type="entry name" value="ZZ-TYPE ZINC FINGER-CONTAINING PROTEIN"/>
    <property type="match status" value="1"/>
</dbReference>
<dbReference type="GO" id="GO:0016567">
    <property type="term" value="P:protein ubiquitination"/>
    <property type="evidence" value="ECO:0007669"/>
    <property type="project" value="UniProtKB-UniPathway"/>
</dbReference>
<keyword evidence="9" id="KW-0862">Zinc</keyword>
<feature type="domain" description="ZZ-type" evidence="12">
    <location>
        <begin position="371"/>
        <end position="422"/>
    </location>
</feature>
<evidence type="ECO:0000256" key="5">
    <source>
        <dbReference type="ARBA" id="ARBA00022679"/>
    </source>
</evidence>
<dbReference type="GO" id="GO:0061630">
    <property type="term" value="F:ubiquitin protein ligase activity"/>
    <property type="evidence" value="ECO:0007669"/>
    <property type="project" value="UniProtKB-EC"/>
</dbReference>
<comment type="caution">
    <text evidence="14">The sequence shown here is derived from an EMBL/GenBank/DDBJ whole genome shotgun (WGS) entry which is preliminary data.</text>
</comment>
<evidence type="ECO:0000256" key="4">
    <source>
        <dbReference type="ARBA" id="ARBA00012483"/>
    </source>
</evidence>
<dbReference type="Proteomes" id="UP000094527">
    <property type="component" value="Unassembled WGS sequence"/>
</dbReference>
<evidence type="ECO:0000256" key="7">
    <source>
        <dbReference type="ARBA" id="ARBA00022771"/>
    </source>
</evidence>
<dbReference type="EMBL" id="LJIJ01001178">
    <property type="protein sequence ID" value="ODM92661.1"/>
    <property type="molecule type" value="Genomic_DNA"/>
</dbReference>
<dbReference type="UniPathway" id="UPA00143"/>
<dbReference type="InterPro" id="IPR013083">
    <property type="entry name" value="Znf_RING/FYVE/PHD"/>
</dbReference>
<feature type="domain" description="ZZ-type" evidence="12">
    <location>
        <begin position="454"/>
        <end position="505"/>
    </location>
</feature>
<proteinExistence type="inferred from homology"/>
<dbReference type="InterPro" id="IPR043145">
    <property type="entry name" value="Znf_ZZ_sf"/>
</dbReference>
<dbReference type="PROSITE" id="PS50135">
    <property type="entry name" value="ZF_ZZ_2"/>
    <property type="match status" value="3"/>
</dbReference>
<keyword evidence="6" id="KW-0479">Metal-binding</keyword>
<dbReference type="SUPFAM" id="SSF49599">
    <property type="entry name" value="TRAF domain-like"/>
    <property type="match status" value="1"/>
</dbReference>
<evidence type="ECO:0000256" key="6">
    <source>
        <dbReference type="ARBA" id="ARBA00022723"/>
    </source>
</evidence>
<keyword evidence="7 10" id="KW-0863">Zinc-finger</keyword>
<evidence type="ECO:0000256" key="3">
    <source>
        <dbReference type="ARBA" id="ARBA00009119"/>
    </source>
</evidence>
<evidence type="ECO:0000256" key="1">
    <source>
        <dbReference type="ARBA" id="ARBA00000900"/>
    </source>
</evidence>
<dbReference type="GO" id="GO:0008270">
    <property type="term" value="F:zinc ion binding"/>
    <property type="evidence" value="ECO:0007669"/>
    <property type="project" value="UniProtKB-KW"/>
</dbReference>
<accession>A0A1D2MIB4</accession>
<dbReference type="InterPro" id="IPR049548">
    <property type="entry name" value="Sina-like_RING"/>
</dbReference>
<dbReference type="STRING" id="48709.A0A1D2MIB4"/>
<evidence type="ECO:0000256" key="10">
    <source>
        <dbReference type="PROSITE-ProRule" id="PRU00228"/>
    </source>
</evidence>
<comment type="similarity">
    <text evidence="3">Belongs to the SINA (Seven in absentia) family.</text>
</comment>
<dbReference type="SMART" id="SM00291">
    <property type="entry name" value="ZnF_ZZ"/>
    <property type="match status" value="3"/>
</dbReference>
<feature type="domain" description="RING-type" evidence="11">
    <location>
        <begin position="7"/>
        <end position="42"/>
    </location>
</feature>
<evidence type="ECO:0000259" key="12">
    <source>
        <dbReference type="PROSITE" id="PS50135"/>
    </source>
</evidence>
<dbReference type="PROSITE" id="PS50089">
    <property type="entry name" value="ZF_RING_2"/>
    <property type="match status" value="1"/>
</dbReference>
<feature type="domain" description="SIAH-type" evidence="13">
    <location>
        <begin position="61"/>
        <end position="126"/>
    </location>
</feature>
<evidence type="ECO:0000256" key="9">
    <source>
        <dbReference type="ARBA" id="ARBA00022833"/>
    </source>
</evidence>
<evidence type="ECO:0000256" key="2">
    <source>
        <dbReference type="ARBA" id="ARBA00004906"/>
    </source>
</evidence>
<name>A0A1D2MIB4_ORCCI</name>
<dbReference type="PANTHER" id="PTHR15090">
    <property type="entry name" value="SEQUESTOSOME 1-RELATED"/>
    <property type="match status" value="1"/>
</dbReference>
<dbReference type="OMA" id="TICHICI"/>
<comment type="pathway">
    <text evidence="2">Protein modification; protein ubiquitination.</text>
</comment>
<dbReference type="PROSITE" id="PS51081">
    <property type="entry name" value="ZF_SIAH"/>
    <property type="match status" value="1"/>
</dbReference>
<feature type="domain" description="ZZ-type" evidence="12">
    <location>
        <begin position="293"/>
        <end position="344"/>
    </location>
</feature>
<dbReference type="Pfam" id="PF21362">
    <property type="entry name" value="Sina_RING"/>
    <property type="match status" value="1"/>
</dbReference>
<protein>
    <recommendedName>
        <fullName evidence="4">RING-type E3 ubiquitin transferase</fullName>
        <ecNumber evidence="4">2.3.2.27</ecNumber>
    </recommendedName>
</protein>
<dbReference type="InterPro" id="IPR001841">
    <property type="entry name" value="Znf_RING"/>
</dbReference>
<organism evidence="14 15">
    <name type="scientific">Orchesella cincta</name>
    <name type="common">Springtail</name>
    <name type="synonym">Podura cincta</name>
    <dbReference type="NCBI Taxonomy" id="48709"/>
    <lineage>
        <taxon>Eukaryota</taxon>
        <taxon>Metazoa</taxon>
        <taxon>Ecdysozoa</taxon>
        <taxon>Arthropoda</taxon>
        <taxon>Hexapoda</taxon>
        <taxon>Collembola</taxon>
        <taxon>Entomobryomorpha</taxon>
        <taxon>Entomobryoidea</taxon>
        <taxon>Orchesellidae</taxon>
        <taxon>Orchesellinae</taxon>
        <taxon>Orchesella</taxon>
    </lineage>
</organism>
<evidence type="ECO:0000256" key="8">
    <source>
        <dbReference type="ARBA" id="ARBA00022786"/>
    </source>
</evidence>
<keyword evidence="8" id="KW-0833">Ubl conjugation pathway</keyword>
<dbReference type="Gene3D" id="3.30.60.90">
    <property type="match status" value="3"/>
</dbReference>
<comment type="catalytic activity">
    <reaction evidence="1">
        <text>S-ubiquitinyl-[E2 ubiquitin-conjugating enzyme]-L-cysteine + [acceptor protein]-L-lysine = [E2 ubiquitin-conjugating enzyme]-L-cysteine + N(6)-ubiquitinyl-[acceptor protein]-L-lysine.</text>
        <dbReference type="EC" id="2.3.2.27"/>
    </reaction>
</comment>
<sequence>MDNLRNCPICFDIPESEVYQCVRGHTICHICIAKLTSCPQCREPYGVDKIRSRVSEQLLDNQTFDCIYVEGGCKEKLKRQDISKHGETCPKRPIYLCEILGFSNCKYIFDSSDRTSVMKHFKERHSAGCVRSNKLIMRHTDFKSTVEASISKICYPAILDVEDSVFMIVGFVDTNRKSASWMCLQLFGASENRIYEAEFALLNYENKLPLFKWSIPVLKIQGHADTDELKKCPLEIPFSYISKLCADINDISISIVVRAFKPSEKEDSLQNATKMLTVCSEARQLETSLQVVHSAVTCDNCGQNPVIGKRHKCLQCEDYDLCDNCMAAGSHAHHFFVGLTTPEHGQLLRETFPMIRAQSRFETATQAPTSSSGIICDGCQARSFPRKQYKCLQCPDYDLCERCVSNGTHAYHLFVIIATFQQRQQIRQSFSRIRLSDISEISSQMIVSSNGSLCPDIICNGCQAMPILGKQYKCLQCPDYDLCGHCMSLEMHSNHMFIMISSTEQRQLIREHFPRIRL</sequence>
<dbReference type="CDD" id="cd02340">
    <property type="entry name" value="ZZ_NBR1_like"/>
    <property type="match status" value="3"/>
</dbReference>
<dbReference type="Gene3D" id="3.30.40.10">
    <property type="entry name" value="Zinc/RING finger domain, C3HC4 (zinc finger)"/>
    <property type="match status" value="2"/>
</dbReference>
<dbReference type="OrthoDB" id="441278at2759"/>
<dbReference type="InterPro" id="IPR013010">
    <property type="entry name" value="Znf_SIAH"/>
</dbReference>
<evidence type="ECO:0000259" key="13">
    <source>
        <dbReference type="PROSITE" id="PS51081"/>
    </source>
</evidence>
<gene>
    <name evidence="14" type="ORF">Ocin01_14017</name>
</gene>
<dbReference type="SUPFAM" id="SSF57850">
    <property type="entry name" value="RING/U-box"/>
    <property type="match status" value="4"/>
</dbReference>